<dbReference type="Pfam" id="PF00432">
    <property type="entry name" value="Prenyltrans"/>
    <property type="match status" value="1"/>
</dbReference>
<evidence type="ECO:0000259" key="8">
    <source>
        <dbReference type="Pfam" id="PF00432"/>
    </source>
</evidence>
<evidence type="ECO:0000256" key="1">
    <source>
        <dbReference type="ARBA" id="ARBA00001947"/>
    </source>
</evidence>
<evidence type="ECO:0000256" key="5">
    <source>
        <dbReference type="ARBA" id="ARBA00022723"/>
    </source>
</evidence>
<comment type="caution">
    <text evidence="9">The sequence shown here is derived from an EMBL/GenBank/DDBJ whole genome shotgun (WGS) entry which is preliminary data.</text>
</comment>
<dbReference type="Gene3D" id="1.50.10.20">
    <property type="match status" value="1"/>
</dbReference>
<proteinExistence type="inferred from homology"/>
<reference evidence="9 10" key="1">
    <citation type="journal article" date="2018" name="J. Invertebr. Pathol.">
        <title>New genotyping method for the causative agent of crayfish plague (Aphanomyces astaci) based on whole genome data.</title>
        <authorList>
            <person name="Minardi D."/>
            <person name="Studholme D.J."/>
            <person name="van der Giezen M."/>
            <person name="Pretto T."/>
            <person name="Oidtmann B."/>
        </authorList>
    </citation>
    <scope>NUCLEOTIDE SEQUENCE [LARGE SCALE GENOMIC DNA]</scope>
    <source>
        <strain evidence="9 10">KB13</strain>
    </source>
</reference>
<dbReference type="SUPFAM" id="SSF48239">
    <property type="entry name" value="Terpenoid cyclases/Protein prenyltransferases"/>
    <property type="match status" value="1"/>
</dbReference>
<keyword evidence="3" id="KW-0637">Prenyltransferase</keyword>
<dbReference type="GO" id="GO:0004662">
    <property type="term" value="F:CAAX-protein geranylgeranyltransferase activity"/>
    <property type="evidence" value="ECO:0007669"/>
    <property type="project" value="TreeGrafter"/>
</dbReference>
<evidence type="ECO:0000313" key="9">
    <source>
        <dbReference type="EMBL" id="RLO07936.1"/>
    </source>
</evidence>
<dbReference type="GO" id="GO:0005953">
    <property type="term" value="C:CAAX-protein geranylgeranyltransferase complex"/>
    <property type="evidence" value="ECO:0007669"/>
    <property type="project" value="TreeGrafter"/>
</dbReference>
<dbReference type="AlphaFoldDB" id="A0A9X8E2R4"/>
<dbReference type="InterPro" id="IPR008930">
    <property type="entry name" value="Terpenoid_cyclase/PrenylTrfase"/>
</dbReference>
<organism evidence="9 10">
    <name type="scientific">Aphanomyces astaci</name>
    <name type="common">Crayfish plague agent</name>
    <dbReference type="NCBI Taxonomy" id="112090"/>
    <lineage>
        <taxon>Eukaryota</taxon>
        <taxon>Sar</taxon>
        <taxon>Stramenopiles</taxon>
        <taxon>Oomycota</taxon>
        <taxon>Saprolegniomycetes</taxon>
        <taxon>Saprolegniales</taxon>
        <taxon>Verrucalvaceae</taxon>
        <taxon>Aphanomyces</taxon>
    </lineage>
</organism>
<evidence type="ECO:0000256" key="4">
    <source>
        <dbReference type="ARBA" id="ARBA00022679"/>
    </source>
</evidence>
<dbReference type="Proteomes" id="UP000275652">
    <property type="component" value="Unassembled WGS sequence"/>
</dbReference>
<evidence type="ECO:0000256" key="6">
    <source>
        <dbReference type="ARBA" id="ARBA00022737"/>
    </source>
</evidence>
<evidence type="ECO:0000256" key="2">
    <source>
        <dbReference type="ARBA" id="ARBA00010497"/>
    </source>
</evidence>
<dbReference type="InterPro" id="IPR001330">
    <property type="entry name" value="Prenyltrans"/>
</dbReference>
<feature type="domain" description="Prenyltransferase alpha-alpha toroid" evidence="8">
    <location>
        <begin position="21"/>
        <end position="335"/>
    </location>
</feature>
<keyword evidence="5" id="KW-0479">Metal-binding</keyword>
<dbReference type="EMBL" id="QUTI01022545">
    <property type="protein sequence ID" value="RLO07936.1"/>
    <property type="molecule type" value="Genomic_DNA"/>
</dbReference>
<comment type="cofactor">
    <cofactor evidence="1">
        <name>Zn(2+)</name>
        <dbReference type="ChEBI" id="CHEBI:29105"/>
    </cofactor>
</comment>
<dbReference type="InterPro" id="IPR045089">
    <property type="entry name" value="PGGT1B-like"/>
</dbReference>
<evidence type="ECO:0000256" key="7">
    <source>
        <dbReference type="ARBA" id="ARBA00022833"/>
    </source>
</evidence>
<comment type="similarity">
    <text evidence="2">Belongs to the protein prenyltransferase subunit beta family.</text>
</comment>
<keyword evidence="4" id="KW-0808">Transferase</keyword>
<dbReference type="PANTHER" id="PTHR11774">
    <property type="entry name" value="GERANYLGERANYL TRANSFERASE TYPE BETA SUBUNIT"/>
    <property type="match status" value="1"/>
</dbReference>
<keyword evidence="6" id="KW-0677">Repeat</keyword>
<protein>
    <recommendedName>
        <fullName evidence="8">Prenyltransferase alpha-alpha toroid domain-containing protein</fullName>
    </recommendedName>
</protein>
<keyword evidence="7" id="KW-0862">Zinc</keyword>
<gene>
    <name evidence="9" type="ORF">DYB28_005825</name>
</gene>
<accession>A0A9X8E2R4</accession>
<sequence length="349" mass="38419">MEDKVQGAVDGTVNPLAIKMEKEAHVMYFLRHIRQLPEPYARQDHHRVVLLFFCVQGLALLGELDRVDKKAIIDFVYALQVHPDSRDKSINAADCGFRGSTWLGNAYFKGPREYESTTYDTAHIASTYAALSILRTLGDNFSRVNKPAIVQALKALQNPVTGGFMASSLGTEEDMRFVYCACAISYMLGDWSGVDCDGVVRFVNACATYEGGFGSYPGLEAQGGVTYCGLASLVLCGRLVQATFDLSLLQHWLLMRQQQGFQGRTNKQPDVCYAFWDGASLHLLGLHGLVDVSTCERFVLSCQHKHGGIAKYATVYPDVLHSYYGLAWLSIAGVGPGLKSLDVKLQLPL</sequence>
<evidence type="ECO:0000256" key="3">
    <source>
        <dbReference type="ARBA" id="ARBA00022602"/>
    </source>
</evidence>
<name>A0A9X8E2R4_APHAT</name>
<dbReference type="PANTHER" id="PTHR11774:SF4">
    <property type="entry name" value="GERANYLGERANYL TRANSFERASE TYPE-1 SUBUNIT BETA"/>
    <property type="match status" value="1"/>
</dbReference>
<evidence type="ECO:0000313" key="10">
    <source>
        <dbReference type="Proteomes" id="UP000275652"/>
    </source>
</evidence>
<dbReference type="GO" id="GO:0046872">
    <property type="term" value="F:metal ion binding"/>
    <property type="evidence" value="ECO:0007669"/>
    <property type="project" value="UniProtKB-KW"/>
</dbReference>